<dbReference type="Gene3D" id="3.50.40.10">
    <property type="entry name" value="Phenylalanyl-trna Synthetase, Chain B, domain 3"/>
    <property type="match status" value="1"/>
</dbReference>
<evidence type="ECO:0000256" key="2">
    <source>
        <dbReference type="ARBA" id="ARBA00022490"/>
    </source>
</evidence>
<organism evidence="10 11">
    <name type="scientific">Pelosinus propionicus DSM 13327</name>
    <dbReference type="NCBI Taxonomy" id="1123291"/>
    <lineage>
        <taxon>Bacteria</taxon>
        <taxon>Bacillati</taxon>
        <taxon>Bacillota</taxon>
        <taxon>Negativicutes</taxon>
        <taxon>Selenomonadales</taxon>
        <taxon>Sporomusaceae</taxon>
        <taxon>Pelosinus</taxon>
    </lineage>
</organism>
<dbReference type="CDD" id="cd01992">
    <property type="entry name" value="TilS_N"/>
    <property type="match status" value="1"/>
</dbReference>
<dbReference type="InterPro" id="IPR012795">
    <property type="entry name" value="tRNA_Ile_lys_synt_N"/>
</dbReference>
<dbReference type="SUPFAM" id="SSF82829">
    <property type="entry name" value="MesJ substrate recognition domain-like"/>
    <property type="match status" value="1"/>
</dbReference>
<evidence type="ECO:0000256" key="1">
    <source>
        <dbReference type="ARBA" id="ARBA00004496"/>
    </source>
</evidence>
<dbReference type="AlphaFoldDB" id="A0A1I4NRU0"/>
<feature type="domain" description="Lysidine-tRNA(Ile) synthetase C-terminal" evidence="9">
    <location>
        <begin position="382"/>
        <end position="454"/>
    </location>
</feature>
<comment type="domain">
    <text evidence="8">The N-terminal region contains the highly conserved SGGXDS motif, predicted to be a P-loop motif involved in ATP binding.</text>
</comment>
<keyword evidence="2 8" id="KW-0963">Cytoplasm</keyword>
<keyword evidence="4 8" id="KW-0819">tRNA processing</keyword>
<accession>A0A1I4NRU0</accession>
<dbReference type="NCBIfam" id="TIGR02432">
    <property type="entry name" value="lysidine_TilS_N"/>
    <property type="match status" value="1"/>
</dbReference>
<dbReference type="SMART" id="SM00977">
    <property type="entry name" value="TilS_C"/>
    <property type="match status" value="1"/>
</dbReference>
<evidence type="ECO:0000256" key="7">
    <source>
        <dbReference type="ARBA" id="ARBA00048539"/>
    </source>
</evidence>
<keyword evidence="11" id="KW-1185">Reference proteome</keyword>
<proteinExistence type="inferred from homology"/>
<evidence type="ECO:0000259" key="9">
    <source>
        <dbReference type="SMART" id="SM00977"/>
    </source>
</evidence>
<comment type="function">
    <text evidence="8">Ligates lysine onto the cytidine present at position 34 of the AUA codon-specific tRNA(Ile) that contains the anticodon CAU, in an ATP-dependent manner. Cytidine is converted to lysidine, thus changing the amino acid specificity of the tRNA from methionine to isoleucine.</text>
</comment>
<evidence type="ECO:0000256" key="8">
    <source>
        <dbReference type="HAMAP-Rule" id="MF_01161"/>
    </source>
</evidence>
<gene>
    <name evidence="8" type="primary">tilS</name>
    <name evidence="10" type="ORF">SAMN04490355_105121</name>
</gene>
<dbReference type="InterPro" id="IPR014729">
    <property type="entry name" value="Rossmann-like_a/b/a_fold"/>
</dbReference>
<dbReference type="GO" id="GO:0006400">
    <property type="term" value="P:tRNA modification"/>
    <property type="evidence" value="ECO:0007669"/>
    <property type="project" value="UniProtKB-UniRule"/>
</dbReference>
<dbReference type="SUPFAM" id="SSF52402">
    <property type="entry name" value="Adenine nucleotide alpha hydrolases-like"/>
    <property type="match status" value="1"/>
</dbReference>
<dbReference type="Gene3D" id="1.20.59.20">
    <property type="match status" value="1"/>
</dbReference>
<reference evidence="11" key="1">
    <citation type="submission" date="2016-10" db="EMBL/GenBank/DDBJ databases">
        <authorList>
            <person name="Varghese N."/>
            <person name="Submissions S."/>
        </authorList>
    </citation>
    <scope>NUCLEOTIDE SEQUENCE [LARGE SCALE GENOMIC DNA]</scope>
    <source>
        <strain evidence="11">DSM 13327</strain>
    </source>
</reference>
<evidence type="ECO:0000256" key="4">
    <source>
        <dbReference type="ARBA" id="ARBA00022694"/>
    </source>
</evidence>
<dbReference type="STRING" id="1123291.SAMN04490355_105121"/>
<evidence type="ECO:0000313" key="11">
    <source>
        <dbReference type="Proteomes" id="UP000199520"/>
    </source>
</evidence>
<keyword evidence="3 8" id="KW-0436">Ligase</keyword>
<evidence type="ECO:0000256" key="5">
    <source>
        <dbReference type="ARBA" id="ARBA00022741"/>
    </source>
</evidence>
<dbReference type="RefSeq" id="WP_090942282.1">
    <property type="nucleotide sequence ID" value="NZ_FOTS01000051.1"/>
</dbReference>
<dbReference type="EMBL" id="FOTS01000051">
    <property type="protein sequence ID" value="SFM18238.1"/>
    <property type="molecule type" value="Genomic_DNA"/>
</dbReference>
<dbReference type="Pfam" id="PF11734">
    <property type="entry name" value="TilS_C"/>
    <property type="match status" value="1"/>
</dbReference>
<dbReference type="Gene3D" id="3.40.50.620">
    <property type="entry name" value="HUPs"/>
    <property type="match status" value="1"/>
</dbReference>
<dbReference type="SUPFAM" id="SSF56037">
    <property type="entry name" value="PheT/TilS domain"/>
    <property type="match status" value="1"/>
</dbReference>
<dbReference type="OrthoDB" id="9807403at2"/>
<dbReference type="InterPro" id="IPR012796">
    <property type="entry name" value="Lysidine-tRNA-synth_C"/>
</dbReference>
<comment type="similarity">
    <text evidence="8">Belongs to the tRNA(Ile)-lysidine synthase family.</text>
</comment>
<feature type="binding site" evidence="8">
    <location>
        <begin position="26"/>
        <end position="31"/>
    </location>
    <ligand>
        <name>ATP</name>
        <dbReference type="ChEBI" id="CHEBI:30616"/>
    </ligand>
</feature>
<dbReference type="Pfam" id="PF01171">
    <property type="entry name" value="ATP_bind_3"/>
    <property type="match status" value="1"/>
</dbReference>
<dbReference type="PANTHER" id="PTHR43033">
    <property type="entry name" value="TRNA(ILE)-LYSIDINE SYNTHASE-RELATED"/>
    <property type="match status" value="1"/>
</dbReference>
<keyword evidence="5 8" id="KW-0547">Nucleotide-binding</keyword>
<dbReference type="InterPro" id="IPR011063">
    <property type="entry name" value="TilS/TtcA_N"/>
</dbReference>
<protein>
    <recommendedName>
        <fullName evidence="8">tRNA(Ile)-lysidine synthase</fullName>
        <ecNumber evidence="8">6.3.4.19</ecNumber>
    </recommendedName>
    <alternativeName>
        <fullName evidence="8">tRNA(Ile)-2-lysyl-cytidine synthase</fullName>
    </alternativeName>
    <alternativeName>
        <fullName evidence="8">tRNA(Ile)-lysidine synthetase</fullName>
    </alternativeName>
</protein>
<comment type="catalytic activity">
    <reaction evidence="7 8">
        <text>cytidine(34) in tRNA(Ile2) + L-lysine + ATP = lysidine(34) in tRNA(Ile2) + AMP + diphosphate + H(+)</text>
        <dbReference type="Rhea" id="RHEA:43744"/>
        <dbReference type="Rhea" id="RHEA-COMP:10625"/>
        <dbReference type="Rhea" id="RHEA-COMP:10670"/>
        <dbReference type="ChEBI" id="CHEBI:15378"/>
        <dbReference type="ChEBI" id="CHEBI:30616"/>
        <dbReference type="ChEBI" id="CHEBI:32551"/>
        <dbReference type="ChEBI" id="CHEBI:33019"/>
        <dbReference type="ChEBI" id="CHEBI:82748"/>
        <dbReference type="ChEBI" id="CHEBI:83665"/>
        <dbReference type="ChEBI" id="CHEBI:456215"/>
        <dbReference type="EC" id="6.3.4.19"/>
    </reaction>
</comment>
<evidence type="ECO:0000313" key="10">
    <source>
        <dbReference type="EMBL" id="SFM18238.1"/>
    </source>
</evidence>
<name>A0A1I4NRU0_9FIRM</name>
<dbReference type="GO" id="GO:0005524">
    <property type="term" value="F:ATP binding"/>
    <property type="evidence" value="ECO:0007669"/>
    <property type="project" value="UniProtKB-UniRule"/>
</dbReference>
<evidence type="ECO:0000256" key="3">
    <source>
        <dbReference type="ARBA" id="ARBA00022598"/>
    </source>
</evidence>
<dbReference type="InterPro" id="IPR012094">
    <property type="entry name" value="tRNA_Ile_lys_synt"/>
</dbReference>
<comment type="subcellular location">
    <subcellularLocation>
        <location evidence="1 8">Cytoplasm</location>
    </subcellularLocation>
</comment>
<dbReference type="Proteomes" id="UP000199520">
    <property type="component" value="Unassembled WGS sequence"/>
</dbReference>
<dbReference type="NCBIfam" id="TIGR02433">
    <property type="entry name" value="lysidine_TilS_C"/>
    <property type="match status" value="1"/>
</dbReference>
<keyword evidence="6 8" id="KW-0067">ATP-binding</keyword>
<sequence>MLEKVKAWIDRHGLLAQRDTIVVACSGGPDSLALLHILAEFRSEYSISIVVAHVDHMLRGEESAMEAAFVVDFCAKRSLICYHKAIDVPAFMKETGKSGEEAARIVRYQYLRQVAKTVGGAKIATGHHRDDQAETVLMNILRGSGSAGIRGIQPMNGDIIRPLLSVSRADIIAYCKTNQLEPKFDSSNFETNYLRNRIRIHLLPELEKQYNVAVKDSLCRTATIVGDEHDFIHHTAKSIWQEAVKDEDHCLLLIAEKMKLVHIAVTREIIRLAIEKKQGSLTGISFYHVESLIEMLFHGRVGSILQLPGGLTTYKTYDGLYVGEKPSAVTNQAAYSGQELTIPGITEIQQLGIHISVELTAIRIKSQMNMAVFDADELLLPLFVRTRRVGDRFIPLGFDGNKKVKDYFIDEKISQEVRDSIPIICDEGGILWIGGYRQSRRGEVTDKTKQFLRISILENAIKNN</sequence>
<dbReference type="PANTHER" id="PTHR43033:SF1">
    <property type="entry name" value="TRNA(ILE)-LYSIDINE SYNTHASE-RELATED"/>
    <property type="match status" value="1"/>
</dbReference>
<dbReference type="HAMAP" id="MF_01161">
    <property type="entry name" value="tRNA_Ile_lys_synt"/>
    <property type="match status" value="1"/>
</dbReference>
<dbReference type="GO" id="GO:0005737">
    <property type="term" value="C:cytoplasm"/>
    <property type="evidence" value="ECO:0007669"/>
    <property type="project" value="UniProtKB-SubCell"/>
</dbReference>
<dbReference type="GO" id="GO:0032267">
    <property type="term" value="F:tRNA(Ile)-lysidine synthase activity"/>
    <property type="evidence" value="ECO:0007669"/>
    <property type="project" value="UniProtKB-EC"/>
</dbReference>
<dbReference type="EC" id="6.3.4.19" evidence="8"/>
<evidence type="ECO:0000256" key="6">
    <source>
        <dbReference type="ARBA" id="ARBA00022840"/>
    </source>
</evidence>
<dbReference type="InterPro" id="IPR020825">
    <property type="entry name" value="Phe-tRNA_synthase-like_B3/B4"/>
</dbReference>